<evidence type="ECO:0000313" key="2">
    <source>
        <dbReference type="EMBL" id="MEF2965087.1"/>
    </source>
</evidence>
<feature type="domain" description="Helix-turn-helix" evidence="1">
    <location>
        <begin position="8"/>
        <end position="54"/>
    </location>
</feature>
<sequence length="61" mass="7172">MSHIPHIMSLKQAAHHLGISEQTLKRRILSKKIKAYKDGGCWKIKREWIEEYQQALIQKSS</sequence>
<dbReference type="InterPro" id="IPR010093">
    <property type="entry name" value="SinI_DNA-bd"/>
</dbReference>
<dbReference type="Proteomes" id="UP001306950">
    <property type="component" value="Unassembled WGS sequence"/>
</dbReference>
<proteinExistence type="predicted"/>
<dbReference type="InterPro" id="IPR041657">
    <property type="entry name" value="HTH_17"/>
</dbReference>
<dbReference type="EMBL" id="JAZHPZ010000002">
    <property type="protein sequence ID" value="MEF2965087.1"/>
    <property type="molecule type" value="Genomic_DNA"/>
</dbReference>
<protein>
    <submittedName>
        <fullName evidence="2">Helix-turn-helix domain-containing protein</fullName>
    </submittedName>
</protein>
<reference evidence="2 3" key="1">
    <citation type="submission" date="2024-02" db="EMBL/GenBank/DDBJ databases">
        <title>A nitrogen-fixing paenibacillus bacterium.</title>
        <authorList>
            <person name="Zhang W.L."/>
            <person name="Chen S.F."/>
        </authorList>
    </citation>
    <scope>NUCLEOTIDE SEQUENCE [LARGE SCALE GENOMIC DNA]</scope>
    <source>
        <strain evidence="2 3">M1</strain>
    </source>
</reference>
<dbReference type="NCBIfam" id="TIGR01764">
    <property type="entry name" value="excise"/>
    <property type="match status" value="1"/>
</dbReference>
<gene>
    <name evidence="2" type="ORF">V3851_04520</name>
</gene>
<comment type="caution">
    <text evidence="2">The sequence shown here is derived from an EMBL/GenBank/DDBJ whole genome shotgun (WGS) entry which is preliminary data.</text>
</comment>
<dbReference type="RefSeq" id="WP_331845329.1">
    <property type="nucleotide sequence ID" value="NZ_JAZHPZ010000002.1"/>
</dbReference>
<evidence type="ECO:0000313" key="3">
    <source>
        <dbReference type="Proteomes" id="UP001306950"/>
    </source>
</evidence>
<organism evidence="2 3">
    <name type="scientific">Paenibacillus haidiansis</name>
    <dbReference type="NCBI Taxonomy" id="1574488"/>
    <lineage>
        <taxon>Bacteria</taxon>
        <taxon>Bacillati</taxon>
        <taxon>Bacillota</taxon>
        <taxon>Bacilli</taxon>
        <taxon>Bacillales</taxon>
        <taxon>Paenibacillaceae</taxon>
        <taxon>Paenibacillus</taxon>
    </lineage>
</organism>
<accession>A0ABU7VQB3</accession>
<name>A0ABU7VQB3_9BACL</name>
<dbReference type="Pfam" id="PF12728">
    <property type="entry name" value="HTH_17"/>
    <property type="match status" value="1"/>
</dbReference>
<evidence type="ECO:0000259" key="1">
    <source>
        <dbReference type="Pfam" id="PF12728"/>
    </source>
</evidence>
<keyword evidence="3" id="KW-1185">Reference proteome</keyword>